<dbReference type="UniPathway" id="UPA00796">
    <property type="reaction ID" value="UER00771"/>
</dbReference>
<dbReference type="GeneID" id="80518217"/>
<evidence type="ECO:0000256" key="5">
    <source>
        <dbReference type="ARBA" id="ARBA00012290"/>
    </source>
</evidence>
<evidence type="ECO:0000256" key="6">
    <source>
        <dbReference type="ARBA" id="ARBA00022692"/>
    </source>
</evidence>
<dbReference type="KEGG" id="vg:80518217"/>
<keyword evidence="6" id="KW-0812">Transmembrane</keyword>
<keyword evidence="13" id="KW-0456">Lyase</keyword>
<evidence type="ECO:0000256" key="13">
    <source>
        <dbReference type="ARBA" id="ARBA00023239"/>
    </source>
</evidence>
<protein>
    <recommendedName>
        <fullName evidence="5">UDP-glucuronate decarboxylase</fullName>
        <ecNumber evidence="5">4.1.1.35</ecNumber>
    </recommendedName>
</protein>
<dbReference type="PANTHER" id="PTHR43078:SF6">
    <property type="entry name" value="UDP-GLUCURONIC ACID DECARBOXYLASE 1"/>
    <property type="match status" value="1"/>
</dbReference>
<keyword evidence="12" id="KW-0472">Membrane</keyword>
<comment type="subcellular location">
    <subcellularLocation>
        <location evidence="2">Golgi apparatus</location>
        <location evidence="2">Golgi stack membrane</location>
        <topology evidence="2">Single-pass type II membrane protein</topology>
    </subcellularLocation>
</comment>
<evidence type="ECO:0000256" key="10">
    <source>
        <dbReference type="ARBA" id="ARBA00023027"/>
    </source>
</evidence>
<dbReference type="EC" id="4.1.1.35" evidence="5"/>
<dbReference type="PANTHER" id="PTHR43078">
    <property type="entry name" value="UDP-GLUCURONIC ACID DECARBOXYLASE-RELATED"/>
    <property type="match status" value="1"/>
</dbReference>
<dbReference type="InterPro" id="IPR016040">
    <property type="entry name" value="NAD(P)-bd_dom"/>
</dbReference>
<keyword evidence="11" id="KW-0333">Golgi apparatus</keyword>
<dbReference type="GO" id="GO:0048040">
    <property type="term" value="F:UDP-glucuronate decarboxylase activity"/>
    <property type="evidence" value="ECO:0007669"/>
    <property type="project" value="UniProtKB-EC"/>
</dbReference>
<accession>A0A6N1NID7</accession>
<evidence type="ECO:0000256" key="4">
    <source>
        <dbReference type="ARBA" id="ARBA00007505"/>
    </source>
</evidence>
<evidence type="ECO:0000313" key="15">
    <source>
        <dbReference type="EMBL" id="QKU34804.1"/>
    </source>
</evidence>
<evidence type="ECO:0000256" key="11">
    <source>
        <dbReference type="ARBA" id="ARBA00023034"/>
    </source>
</evidence>
<evidence type="ECO:0000256" key="8">
    <source>
        <dbReference type="ARBA" id="ARBA00022968"/>
    </source>
</evidence>
<feature type="domain" description="NAD(P)-binding" evidence="14">
    <location>
        <begin position="7"/>
        <end position="146"/>
    </location>
</feature>
<dbReference type="SUPFAM" id="SSF51735">
    <property type="entry name" value="NAD(P)-binding Rossmann-fold domains"/>
    <property type="match status" value="1"/>
</dbReference>
<evidence type="ECO:0000256" key="12">
    <source>
        <dbReference type="ARBA" id="ARBA00023136"/>
    </source>
</evidence>
<evidence type="ECO:0000256" key="3">
    <source>
        <dbReference type="ARBA" id="ARBA00005100"/>
    </source>
</evidence>
<comment type="pathway">
    <text evidence="3">Nucleotide-sugar biosynthesis; UDP-alpha-D-xylose biosynthesis; UDP-alpha-D-xylose from UDP-alpha-D-glucuronate: step 1/1.</text>
</comment>
<sequence length="147" mass="16824">MVNKTILVTGGCGFIGSNLCKELTKNKENLVICIDNMYSGTYQNIFELVTLDNFVFKKHDVTKPMDKLLETILRNNNGSLKLDEIYHLACPASPVFYQNDPTKTIKTCLYGMFNIIKLCKKYKCKMLFSSTSEIYGDPLEHPQKETY</sequence>
<comment type="cofactor">
    <cofactor evidence="1">
        <name>NAD(+)</name>
        <dbReference type="ChEBI" id="CHEBI:57540"/>
    </cofactor>
</comment>
<dbReference type="InterPro" id="IPR044516">
    <property type="entry name" value="UXS-like"/>
</dbReference>
<keyword evidence="8" id="KW-0735">Signal-anchor</keyword>
<proteinExistence type="inferred from homology"/>
<keyword evidence="10" id="KW-0520">NAD</keyword>
<evidence type="ECO:0000256" key="2">
    <source>
        <dbReference type="ARBA" id="ARBA00004447"/>
    </source>
</evidence>
<dbReference type="Gene3D" id="3.40.50.720">
    <property type="entry name" value="NAD(P)-binding Rossmann-like Domain"/>
    <property type="match status" value="1"/>
</dbReference>
<dbReference type="GO" id="GO:0042732">
    <property type="term" value="P:D-xylose metabolic process"/>
    <property type="evidence" value="ECO:0007669"/>
    <property type="project" value="InterPro"/>
</dbReference>
<dbReference type="RefSeq" id="YP_010781453.1">
    <property type="nucleotide sequence ID" value="NC_075039.1"/>
</dbReference>
<dbReference type="GO" id="GO:0070403">
    <property type="term" value="F:NAD+ binding"/>
    <property type="evidence" value="ECO:0007669"/>
    <property type="project" value="InterPro"/>
</dbReference>
<dbReference type="InterPro" id="IPR036291">
    <property type="entry name" value="NAD(P)-bd_dom_sf"/>
</dbReference>
<evidence type="ECO:0000259" key="14">
    <source>
        <dbReference type="Pfam" id="PF16363"/>
    </source>
</evidence>
<dbReference type="EMBL" id="KY523104">
    <property type="protein sequence ID" value="QKU34804.1"/>
    <property type="molecule type" value="Genomic_DNA"/>
</dbReference>
<organism evidence="15">
    <name type="scientific">Tupanvirus soda lake</name>
    <dbReference type="NCBI Taxonomy" id="2126985"/>
    <lineage>
        <taxon>Viruses</taxon>
        <taxon>Varidnaviria</taxon>
        <taxon>Bamfordvirae</taxon>
        <taxon>Nucleocytoviricota</taxon>
        <taxon>Megaviricetes</taxon>
        <taxon>Imitervirales</taxon>
        <taxon>Mimiviridae</taxon>
        <taxon>Megamimivirinae</taxon>
        <taxon>Tupanvirus</taxon>
        <taxon>Tupanvirus salinum</taxon>
    </lineage>
</organism>
<evidence type="ECO:0000256" key="7">
    <source>
        <dbReference type="ARBA" id="ARBA00022793"/>
    </source>
</evidence>
<dbReference type="GO" id="GO:0033320">
    <property type="term" value="P:UDP-D-xylose biosynthetic process"/>
    <property type="evidence" value="ECO:0007669"/>
    <property type="project" value="UniProtKB-UniPathway"/>
</dbReference>
<evidence type="ECO:0000256" key="9">
    <source>
        <dbReference type="ARBA" id="ARBA00022989"/>
    </source>
</evidence>
<comment type="similarity">
    <text evidence="4">Belongs to the NAD(P)-dependent epimerase/dehydratase family. UDP-glucuronic acid decarboxylase subfamily.</text>
</comment>
<reference evidence="15" key="2">
    <citation type="journal article" date="2018" name="Nat. Commun.">
        <title>Tailed giant Tupanvirus possesses the most complete translational apparatus of the known virosphere.</title>
        <authorList>
            <person name="Abrahao J."/>
            <person name="Silva L."/>
            <person name="Silva L.S."/>
            <person name="Khalil J.Y.B."/>
            <person name="Rodrigues R."/>
            <person name="Arantes T."/>
            <person name="Assis F."/>
            <person name="Boratto P."/>
            <person name="Andrade M."/>
            <person name="Kroon E.G."/>
            <person name="Ribeiro B."/>
            <person name="Bergier I."/>
            <person name="Seligmann H."/>
            <person name="Ghigo E."/>
            <person name="Colson P."/>
            <person name="Levasseur A."/>
            <person name="Kroemer G."/>
            <person name="Raoult D."/>
            <person name="La Scola B."/>
        </authorList>
    </citation>
    <scope>NUCLEOTIDE SEQUENCE [LARGE SCALE GENOMIC DNA]</scope>
    <source>
        <strain evidence="15">Soda lake</strain>
    </source>
</reference>
<name>A0A6N1NID7_9VIRU</name>
<keyword evidence="7" id="KW-0210">Decarboxylase</keyword>
<reference evidence="15" key="1">
    <citation type="submission" date="2017-01" db="EMBL/GenBank/DDBJ databases">
        <authorList>
            <person name="Assis F.L."/>
            <person name="Abrahao J.S."/>
            <person name="Silva L."/>
            <person name="Khalil J.B."/>
            <person name="Rodrigues R."/>
            <person name="Silva L.S."/>
            <person name="Arantes T."/>
            <person name="Boratto P."/>
            <person name="Andrade M."/>
            <person name="Kroon E.G."/>
            <person name="Ribeiro B."/>
            <person name="Bergier I."/>
            <person name="Seligmann H."/>
            <person name="Ghigo E."/>
            <person name="Colson P."/>
            <person name="Levasseur A."/>
            <person name="Raoult D."/>
            <person name="Scola B.L."/>
        </authorList>
    </citation>
    <scope>NUCLEOTIDE SEQUENCE</scope>
    <source>
        <strain evidence="15">Soda lake</strain>
    </source>
</reference>
<keyword evidence="9" id="KW-1133">Transmembrane helix</keyword>
<evidence type="ECO:0000256" key="1">
    <source>
        <dbReference type="ARBA" id="ARBA00001911"/>
    </source>
</evidence>
<dbReference type="Pfam" id="PF16363">
    <property type="entry name" value="GDP_Man_Dehyd"/>
    <property type="match status" value="1"/>
</dbReference>